<organism evidence="6 7">
    <name type="scientific">Cymbomonas tetramitiformis</name>
    <dbReference type="NCBI Taxonomy" id="36881"/>
    <lineage>
        <taxon>Eukaryota</taxon>
        <taxon>Viridiplantae</taxon>
        <taxon>Chlorophyta</taxon>
        <taxon>Pyramimonadophyceae</taxon>
        <taxon>Pyramimonadales</taxon>
        <taxon>Pyramimonadaceae</taxon>
        <taxon>Cymbomonas</taxon>
    </lineage>
</organism>
<comment type="caution">
    <text evidence="6">The sequence shown here is derived from an EMBL/GenBank/DDBJ whole genome shotgun (WGS) entry which is preliminary data.</text>
</comment>
<dbReference type="PANTHER" id="PTHR23019">
    <property type="entry name" value="NUCLEAR PORE MEMBRANE GLYCOPROTEIN GP210-RELATED"/>
    <property type="match status" value="1"/>
</dbReference>
<feature type="region of interest" description="Disordered" evidence="1">
    <location>
        <begin position="1997"/>
        <end position="2023"/>
    </location>
</feature>
<accession>A0AAE0F5N7</accession>
<dbReference type="Pfam" id="PF22969">
    <property type="entry name" value="Ig_NUP210_2nd"/>
    <property type="match status" value="1"/>
</dbReference>
<dbReference type="Pfam" id="PF22967">
    <property type="entry name" value="Ig_NUP210_1st"/>
    <property type="match status" value="1"/>
</dbReference>
<protein>
    <recommendedName>
        <fullName evidence="8">Nuclear pore membrane glycoprotein 210</fullName>
    </recommendedName>
</protein>
<dbReference type="InterPro" id="IPR055097">
    <property type="entry name" value="Ig_NUP210_2nd"/>
</dbReference>
<sequence>MKLFIQICVAYLLCVNTSIYCSANDSNQGRIRLSEILLLLPPKTSNPVDAELKGYNGCFEWISHDSDLVEVTAVYNATAGCSTSATVRSVAEYVGRRSTIITAREAETGEEVKCKVDIDQITSIQVMHHSLELHVGNRGDLFIQAYDKEGNTFSTVEGLLFLWKIQSLEGADGTEESFPSTPFISQVPLQKSVFSSSSRRLELETGLPMPSGERDAESTYGSDVKIVQGDAVGRARVTAELVTNGKPSNTKASIVLIVMECVTMWPSPSPLRVLPGTQLPFQLLKCGDNERLPPSSLSLYRWRVTNKTVASIDAHTGLLHALVIGITEVFVEDSRIGAGGDRAAVRVVNAEKIYLEISTRIQSTMEPTNGQQKMRTVTSSHEWPLVRERQYLLKVAAEDATGQEVLLTSGTVVITEFEHSLWTVNNVQHPLLVGLVDLHTLTTGAVTVAATLEWADPSGGDVVQHRLQVSHVIQVCDPVEVQSVPSDTALRLPYLEERHQRHPLQAYGGCHAGPEPAYTFLSTDDSVISVGTLGMAEALAPGGASVSVLAALDLFPGHNALTFAAEVTTPAIATRNGPIEVDVEVGRQTLLEMILVNAADERYHNCSAAMEVTEWEQYHSGHGLALLPGGGGGWGVCAAASVEGSASPGSVRVTATLRNVMHAAATLHTHWTVSVYEALRAVPVDCRTVRAGRVVPLQQRAMARNRQDQVLLADPGSHICIALVGGPGTLQAAETSFVDTVQVTKEAGGALEGSEDLYGVPLNAKRHFRLECAAVGTGRYKVHFTSAVEEGLATAATTLRVHCEFPHSLQLSLWHHADAEAVATNGANATACLPTAGCHRLNGICCQPREALANHGAAQPVQAQRGDRLAVLTVAMDADGRMFTNASRSQVRLWLETPAQDAVLSEGGGGTAALAWREWFGVDEEWWGVRELTSARGTTKVKVMASAEGSGAPLLLDELVVVFVDKLMLAPHEVLLYALEKTSAQVRVCGGTAQLFLTPLQGEATALVAANLGPTRSKLPQLLLSVASDITAPSERFAPQSAHFSVLDRITGGAAPGVVKVAGAARVQLLLAGAAPVVLPLGAQLEVEVQVISQSGEVFPADQVLLMRPDIALLDSRLVLSSELQLVAKHDAEPAVCEPAEPARRAVLMVSGVVPGMSELRVSVAVHGGSAATRVLSEAAQVLVFAPLQLLPQELRLAPGQDYSIDWVGGPSQIRGSLGVAFVSSDPRVLEVHPESGCARALRPGSATVHATARGSYNEDYGAANTSVTVSRLSKIRISSPEQLRAGESVFVAVVGGHEREEAMAFGLVCADYRWSVDKPEVLQLRSAPPSALPVEALEGGETNIDTCGSGRLDEGFAMLVHGKAGGTAVLTASAMCAGQRFSSTATIRVLPGEALSCVTGCKWLLPPGFTTSPALPPNRKYTPMVANPEDKAAITLDAEGRLHAQDLPAAVCFMEDGEPVACAQVSPITMVRLAQSDGVCDSSEAVEASLRVHLRPGASALMCVILQNHKGELFGHARRHCPGPKVVASLTVESNHHPVVRAEVEESGQVRLVAARAGQALVRVHTNGAQPGYIHVAVGDKAPLQFGGSGTGLGAVWPAKPKVAVGGTVAFTLTGPGMQATKEEGVWFCSDERVMRVDELTGHAHALMDGRASVGFQRSSDGLTVETSVRVVTVAKAKLVVPPHVAFLTNVRDSDPPRAAANRGAQYSFPLTLLDAQGQELRDGLDDGVEHRLGFDCQLLPGYMGTARAVVLDEHANACEVTLRGIKDGAAEAARAGALAGFPPKTVQVVGKVTNAVETLTTLRFEGGMALAADTPATVELTPESNSSEVVVLGSVSGIQLSWEPSHPALDALTVTGPIAVPYTTPPQFAYHLQLPRGAAFPRDLNAALVFANPMTGQRIALPVHFSQVSPPSTYDRRRIGAFRSPSAGQSPSTPPIAHVAPVHFNQVSPPSTHDLALPVHFSQGATLSGTTWLVLVTLLAAVLINAFLCTYASHRSTPAPSTPAPSETGPSSTPSSNTPASVLAVREAQGRDLALSERSAFSVPGSGSHLRSASPVPYHFSPTMPSSSQPGVPHTVAPHVRGSHSPAFTPSPTGTRNRFGQYPTGGFGSPTSIIGPHGGRDPRQTN</sequence>
<dbReference type="InterPro" id="IPR045197">
    <property type="entry name" value="NUP210-like"/>
</dbReference>
<dbReference type="EMBL" id="LGRX02025550">
    <property type="protein sequence ID" value="KAK3252232.1"/>
    <property type="molecule type" value="Genomic_DNA"/>
</dbReference>
<keyword evidence="7" id="KW-1185">Reference proteome</keyword>
<dbReference type="PANTHER" id="PTHR23019:SF0">
    <property type="entry name" value="NUCLEAR PORE MEMBRANE GLYCOPROTEIN 210"/>
    <property type="match status" value="1"/>
</dbReference>
<keyword evidence="2" id="KW-1133">Transmembrane helix</keyword>
<keyword evidence="2" id="KW-0472">Membrane</keyword>
<evidence type="ECO:0000256" key="2">
    <source>
        <dbReference type="SAM" id="Phobius"/>
    </source>
</evidence>
<feature type="chain" id="PRO_5041961536" description="Nuclear pore membrane glycoprotein 210" evidence="3">
    <location>
        <begin position="24"/>
        <end position="2128"/>
    </location>
</feature>
<feature type="region of interest" description="Disordered" evidence="1">
    <location>
        <begin position="2087"/>
        <end position="2128"/>
    </location>
</feature>
<evidence type="ECO:0000259" key="4">
    <source>
        <dbReference type="Pfam" id="PF22967"/>
    </source>
</evidence>
<gene>
    <name evidence="6" type="ORF">CYMTET_38475</name>
</gene>
<feature type="domain" description="NUP210 Ig-like" evidence="5">
    <location>
        <begin position="140"/>
        <end position="242"/>
    </location>
</feature>
<feature type="signal peptide" evidence="3">
    <location>
        <begin position="1"/>
        <end position="23"/>
    </location>
</feature>
<feature type="compositionally biased region" description="Polar residues" evidence="1">
    <location>
        <begin position="2088"/>
        <end position="2100"/>
    </location>
</feature>
<evidence type="ECO:0000256" key="1">
    <source>
        <dbReference type="SAM" id="MobiDB-lite"/>
    </source>
</evidence>
<dbReference type="InterPro" id="IPR055096">
    <property type="entry name" value="Ig_NUP210_1st"/>
</dbReference>
<evidence type="ECO:0000256" key="3">
    <source>
        <dbReference type="SAM" id="SignalP"/>
    </source>
</evidence>
<keyword evidence="3" id="KW-0732">Signal</keyword>
<keyword evidence="2" id="KW-0812">Transmembrane</keyword>
<evidence type="ECO:0000259" key="5">
    <source>
        <dbReference type="Pfam" id="PF22969"/>
    </source>
</evidence>
<name>A0AAE0F5N7_9CHLO</name>
<feature type="transmembrane region" description="Helical" evidence="2">
    <location>
        <begin position="1974"/>
        <end position="1994"/>
    </location>
</feature>
<evidence type="ECO:0000313" key="7">
    <source>
        <dbReference type="Proteomes" id="UP001190700"/>
    </source>
</evidence>
<reference evidence="6 7" key="1">
    <citation type="journal article" date="2015" name="Genome Biol. Evol.">
        <title>Comparative Genomics of a Bacterivorous Green Alga Reveals Evolutionary Causalities and Consequences of Phago-Mixotrophic Mode of Nutrition.</title>
        <authorList>
            <person name="Burns J.A."/>
            <person name="Paasch A."/>
            <person name="Narechania A."/>
            <person name="Kim E."/>
        </authorList>
    </citation>
    <scope>NUCLEOTIDE SEQUENCE [LARGE SCALE GENOMIC DNA]</scope>
    <source>
        <strain evidence="6 7">PLY_AMNH</strain>
    </source>
</reference>
<feature type="domain" description="NUP210 Ig-like" evidence="4">
    <location>
        <begin position="32"/>
        <end position="119"/>
    </location>
</feature>
<dbReference type="Proteomes" id="UP001190700">
    <property type="component" value="Unassembled WGS sequence"/>
</dbReference>
<evidence type="ECO:0008006" key="8">
    <source>
        <dbReference type="Google" id="ProtNLM"/>
    </source>
</evidence>
<proteinExistence type="predicted"/>
<evidence type="ECO:0000313" key="6">
    <source>
        <dbReference type="EMBL" id="KAK3252232.1"/>
    </source>
</evidence>